<evidence type="ECO:0000313" key="6">
    <source>
        <dbReference type="Proteomes" id="UP000271162"/>
    </source>
</evidence>
<dbReference type="CDD" id="cd09601">
    <property type="entry name" value="M1_APN-Q_like"/>
    <property type="match status" value="1"/>
</dbReference>
<proteinExistence type="predicted"/>
<comment type="cofactor">
    <cofactor evidence="1">
        <name>Zn(2+)</name>
        <dbReference type="ChEBI" id="CHEBI:29105"/>
    </cofactor>
    <text evidence="1">Binds 1 zinc ion per subunit.</text>
</comment>
<dbReference type="GO" id="GO:0006508">
    <property type="term" value="P:proteolysis"/>
    <property type="evidence" value="ECO:0007669"/>
    <property type="project" value="TreeGrafter"/>
</dbReference>
<dbReference type="InterPro" id="IPR042097">
    <property type="entry name" value="Aminopeptidase_N-like_N_sf"/>
</dbReference>
<dbReference type="SUPFAM" id="SSF63737">
    <property type="entry name" value="Leukotriene A4 hydrolase N-terminal domain"/>
    <property type="match status" value="1"/>
</dbReference>
<dbReference type="GO" id="GO:0005737">
    <property type="term" value="C:cytoplasm"/>
    <property type="evidence" value="ECO:0007669"/>
    <property type="project" value="TreeGrafter"/>
</dbReference>
<organism evidence="7">
    <name type="scientific">Nippostrongylus brasiliensis</name>
    <name type="common">Rat hookworm</name>
    <dbReference type="NCBI Taxonomy" id="27835"/>
    <lineage>
        <taxon>Eukaryota</taxon>
        <taxon>Metazoa</taxon>
        <taxon>Ecdysozoa</taxon>
        <taxon>Nematoda</taxon>
        <taxon>Chromadorea</taxon>
        <taxon>Rhabditida</taxon>
        <taxon>Rhabditina</taxon>
        <taxon>Rhabditomorpha</taxon>
        <taxon>Strongyloidea</taxon>
        <taxon>Heligmosomidae</taxon>
        <taxon>Nippostrongylus</taxon>
    </lineage>
</organism>
<keyword evidence="1" id="KW-0862">Zinc</keyword>
<dbReference type="GO" id="GO:0008270">
    <property type="term" value="F:zinc ion binding"/>
    <property type="evidence" value="ECO:0007669"/>
    <property type="project" value="InterPro"/>
</dbReference>
<evidence type="ECO:0000313" key="7">
    <source>
        <dbReference type="WBParaSite" id="NBR_0001538101-mRNA-1"/>
    </source>
</evidence>
<feature type="site" description="Transition state stabilizer" evidence="2">
    <location>
        <position position="421"/>
    </location>
</feature>
<evidence type="ECO:0000259" key="3">
    <source>
        <dbReference type="Pfam" id="PF01433"/>
    </source>
</evidence>
<dbReference type="Proteomes" id="UP000271162">
    <property type="component" value="Unassembled WGS sequence"/>
</dbReference>
<dbReference type="GO" id="GO:0043171">
    <property type="term" value="P:peptide catabolic process"/>
    <property type="evidence" value="ECO:0007669"/>
    <property type="project" value="TreeGrafter"/>
</dbReference>
<evidence type="ECO:0000256" key="2">
    <source>
        <dbReference type="PIRSR" id="PIRSR634016-4"/>
    </source>
</evidence>
<dbReference type="EMBL" id="UYSL01021715">
    <property type="protein sequence ID" value="VDL78976.1"/>
    <property type="molecule type" value="Genomic_DNA"/>
</dbReference>
<dbReference type="InterPro" id="IPR027268">
    <property type="entry name" value="Peptidase_M4/M1_CTD_sf"/>
</dbReference>
<dbReference type="Pfam" id="PF17900">
    <property type="entry name" value="Peptidase_M1_N"/>
    <property type="match status" value="1"/>
</dbReference>
<keyword evidence="1" id="KW-0479">Metal-binding</keyword>
<reference evidence="5 6" key="2">
    <citation type="submission" date="2018-11" db="EMBL/GenBank/DDBJ databases">
        <authorList>
            <consortium name="Pathogen Informatics"/>
        </authorList>
    </citation>
    <scope>NUCLEOTIDE SEQUENCE [LARGE SCALE GENOMIC DNA]</scope>
</reference>
<dbReference type="SUPFAM" id="SSF55486">
    <property type="entry name" value="Metalloproteases ('zincins'), catalytic domain"/>
    <property type="match status" value="1"/>
</dbReference>
<evidence type="ECO:0000259" key="4">
    <source>
        <dbReference type="Pfam" id="PF17900"/>
    </source>
</evidence>
<dbReference type="GO" id="GO:0042277">
    <property type="term" value="F:peptide binding"/>
    <property type="evidence" value="ECO:0007669"/>
    <property type="project" value="TreeGrafter"/>
</dbReference>
<feature type="domain" description="Aminopeptidase N-like N-terminal" evidence="4">
    <location>
        <begin position="116"/>
        <end position="237"/>
    </location>
</feature>
<feature type="domain" description="Peptidase M1 membrane alanine aminopeptidase" evidence="3">
    <location>
        <begin position="337"/>
        <end position="470"/>
    </location>
</feature>
<dbReference type="Gene3D" id="1.10.390.10">
    <property type="entry name" value="Neutral Protease Domain 2"/>
    <property type="match status" value="1"/>
</dbReference>
<accession>A0A0N4YF64</accession>
<reference evidence="7" key="1">
    <citation type="submission" date="2017-02" db="UniProtKB">
        <authorList>
            <consortium name="WormBaseParasite"/>
        </authorList>
    </citation>
    <scope>IDENTIFICATION</scope>
</reference>
<dbReference type="PANTHER" id="PTHR11533:SF299">
    <property type="entry name" value="AMINOPEPTIDASE"/>
    <property type="match status" value="1"/>
</dbReference>
<dbReference type="Gene3D" id="2.60.40.1730">
    <property type="entry name" value="tricorn interacting facor f3 domain"/>
    <property type="match status" value="1"/>
</dbReference>
<evidence type="ECO:0000313" key="5">
    <source>
        <dbReference type="EMBL" id="VDL78976.1"/>
    </source>
</evidence>
<name>A0A0N4YF64_NIPBR</name>
<feature type="binding site" evidence="1">
    <location>
        <position position="358"/>
    </location>
    <ligand>
        <name>Zn(2+)</name>
        <dbReference type="ChEBI" id="CHEBI:29105"/>
        <note>catalytic</note>
    </ligand>
</feature>
<evidence type="ECO:0000256" key="1">
    <source>
        <dbReference type="PIRSR" id="PIRSR634016-3"/>
    </source>
</evidence>
<dbReference type="AlphaFoldDB" id="A0A0N4YF64"/>
<sequence length="494" mass="56220">MTSTDVTKSHYVSIFDNVAHATASLIFGCRRSSQLRMPSLAWMKRVTPSIFLSILRCATQIVCPSCLRSAQDSDAYGNALKTVEWKRWTSGHYYKPVCKQSLANVSSYRLPRNILPSQYVLKIKMYLPSYKDVPPEKKLTFDGQLELAMQVHSPTRMLALNSKGLTFHSYVLEQDGRTIGIKDMAILKEYEQVHFSIDEELTEGSELRFRVEYSGVIASKILVGLYQTVYTVGDVKKDQSGNWLTSTFEVTPVMSSYLAAMFVSEFAFVEKMSKNQIRFRIWSNPESKHKLKYALEIGIRCLDFLEDFFGIKFPLSKQEDASIVSNCPERSRKFLILIFQWFGNLVTMKWWDDLWLNEGFAAFMEHNVLEGVTGDPVEIDNLILEKLEIALREDSTASSHPLSFKVVSPSDAQAGFSAVTYKKGASVIRMIQKVMGNESFREGLQFYLRKFSYKNARADDLWESLGTAISGMSGPNGQPLVMKTFAEQWTTQVR</sequence>
<dbReference type="GO" id="GO:0005615">
    <property type="term" value="C:extracellular space"/>
    <property type="evidence" value="ECO:0007669"/>
    <property type="project" value="TreeGrafter"/>
</dbReference>
<dbReference type="InterPro" id="IPR034016">
    <property type="entry name" value="M1_APN-typ"/>
</dbReference>
<gene>
    <name evidence="5" type="ORF">NBR_LOCUS15382</name>
</gene>
<keyword evidence="6" id="KW-1185">Reference proteome</keyword>
<dbReference type="InterPro" id="IPR014782">
    <property type="entry name" value="Peptidase_M1_dom"/>
</dbReference>
<dbReference type="PANTHER" id="PTHR11533">
    <property type="entry name" value="PROTEASE M1 ZINC METALLOPROTEASE"/>
    <property type="match status" value="1"/>
</dbReference>
<dbReference type="WBParaSite" id="NBR_0001538101-mRNA-1">
    <property type="protein sequence ID" value="NBR_0001538101-mRNA-1"/>
    <property type="gene ID" value="NBR_0001538101"/>
</dbReference>
<dbReference type="STRING" id="27835.A0A0N4YF64"/>
<dbReference type="GO" id="GO:0070006">
    <property type="term" value="F:metalloaminopeptidase activity"/>
    <property type="evidence" value="ECO:0007669"/>
    <property type="project" value="TreeGrafter"/>
</dbReference>
<dbReference type="Gene3D" id="3.30.2010.30">
    <property type="match status" value="1"/>
</dbReference>
<protein>
    <submittedName>
        <fullName evidence="7">Peptidase_M1 domain-containing protein</fullName>
    </submittedName>
</protein>
<dbReference type="InterPro" id="IPR045357">
    <property type="entry name" value="Aminopeptidase_N-like_N"/>
</dbReference>
<dbReference type="InterPro" id="IPR050344">
    <property type="entry name" value="Peptidase_M1_aminopeptidases"/>
</dbReference>
<dbReference type="Pfam" id="PF01433">
    <property type="entry name" value="Peptidase_M1"/>
    <property type="match status" value="1"/>
</dbReference>
<dbReference type="GO" id="GO:0016020">
    <property type="term" value="C:membrane"/>
    <property type="evidence" value="ECO:0007669"/>
    <property type="project" value="UniProtKB-SubCell"/>
</dbReference>